<dbReference type="EMBL" id="JNGW01000120">
    <property type="protein sequence ID" value="KDR51173.1"/>
    <property type="molecule type" value="Genomic_DNA"/>
</dbReference>
<protein>
    <submittedName>
        <fullName evidence="1">Uncharacterized protein</fullName>
    </submittedName>
</protein>
<organism evidence="1 2">
    <name type="scientific">Hoylesella loescheii DSM 19665 = JCM 12249 = ATCC 15930</name>
    <dbReference type="NCBI Taxonomy" id="1122985"/>
    <lineage>
        <taxon>Bacteria</taxon>
        <taxon>Pseudomonadati</taxon>
        <taxon>Bacteroidota</taxon>
        <taxon>Bacteroidia</taxon>
        <taxon>Bacteroidales</taxon>
        <taxon>Prevotellaceae</taxon>
        <taxon>Hoylesella</taxon>
    </lineage>
</organism>
<evidence type="ECO:0000313" key="2">
    <source>
        <dbReference type="Proteomes" id="UP000027442"/>
    </source>
</evidence>
<comment type="caution">
    <text evidence="1">The sequence shown here is derived from an EMBL/GenBank/DDBJ whole genome shotgun (WGS) entry which is preliminary data.</text>
</comment>
<dbReference type="PATRIC" id="fig|1122985.7.peg.2899"/>
<dbReference type="Proteomes" id="UP000027442">
    <property type="component" value="Unassembled WGS sequence"/>
</dbReference>
<keyword evidence="2" id="KW-1185">Reference proteome</keyword>
<sequence length="61" mass="7174">MWLLILGHTVNKYQNSVRLRNACNYLTTKIRCFGYLANYKNVEKVKKVKGWERGKGERVKG</sequence>
<name>A0A069QE84_HOYLO</name>
<reference evidence="1 2" key="1">
    <citation type="submission" date="2013-08" db="EMBL/GenBank/DDBJ databases">
        <authorList>
            <person name="Weinstock G."/>
            <person name="Sodergren E."/>
            <person name="Wylie T."/>
            <person name="Fulton L."/>
            <person name="Fulton R."/>
            <person name="Fronick C."/>
            <person name="O'Laughlin M."/>
            <person name="Godfrey J."/>
            <person name="Miner T."/>
            <person name="Herter B."/>
            <person name="Appelbaum E."/>
            <person name="Cordes M."/>
            <person name="Lek S."/>
            <person name="Wollam A."/>
            <person name="Pepin K.H."/>
            <person name="Palsikar V.B."/>
            <person name="Mitreva M."/>
            <person name="Wilson R.K."/>
        </authorList>
    </citation>
    <scope>NUCLEOTIDE SEQUENCE [LARGE SCALE GENOMIC DNA]</scope>
    <source>
        <strain evidence="1 2">ATCC 15930</strain>
    </source>
</reference>
<evidence type="ECO:0000313" key="1">
    <source>
        <dbReference type="EMBL" id="KDR51173.1"/>
    </source>
</evidence>
<dbReference type="AlphaFoldDB" id="A0A069QE84"/>
<proteinExistence type="predicted"/>
<gene>
    <name evidence="1" type="ORF">HMPREF1991_02803</name>
</gene>
<accession>A0A069QE84</accession>
<dbReference type="HOGENOM" id="CLU_209171_0_0_10"/>